<dbReference type="PANTHER" id="PTHR19136">
    <property type="entry name" value="MOLYBDENUM COFACTOR GUANYLYLTRANSFERASE"/>
    <property type="match status" value="1"/>
</dbReference>
<dbReference type="Proteomes" id="UP000304880">
    <property type="component" value="Unassembled WGS sequence"/>
</dbReference>
<organism evidence="10 11">
    <name type="scientific">Paracoccus haeundaensis</name>
    <dbReference type="NCBI Taxonomy" id="225362"/>
    <lineage>
        <taxon>Bacteria</taxon>
        <taxon>Pseudomonadati</taxon>
        <taxon>Pseudomonadota</taxon>
        <taxon>Alphaproteobacteria</taxon>
        <taxon>Rhodobacterales</taxon>
        <taxon>Paracoccaceae</taxon>
        <taxon>Paracoccus</taxon>
    </lineage>
</organism>
<comment type="cofactor">
    <cofactor evidence="8">
        <name>Mg(2+)</name>
        <dbReference type="ChEBI" id="CHEBI:18420"/>
    </cofactor>
</comment>
<feature type="binding site" evidence="8">
    <location>
        <position position="53"/>
    </location>
    <ligand>
        <name>GTP</name>
        <dbReference type="ChEBI" id="CHEBI:37565"/>
    </ligand>
</feature>
<dbReference type="RefSeq" id="WP_139598979.1">
    <property type="nucleotide sequence ID" value="NZ_VDDC01000024.1"/>
</dbReference>
<keyword evidence="6 8" id="KW-0342">GTP-binding</keyword>
<proteinExistence type="inferred from homology"/>
<evidence type="ECO:0000313" key="10">
    <source>
        <dbReference type="EMBL" id="TNH38725.1"/>
    </source>
</evidence>
<protein>
    <recommendedName>
        <fullName evidence="8">Molybdenum cofactor guanylyltransferase</fullName>
        <shortName evidence="8">MoCo guanylyltransferase</shortName>
        <ecNumber evidence="8">2.7.7.77</ecNumber>
    </recommendedName>
    <alternativeName>
        <fullName evidence="8">GTP:molybdopterin guanylyltransferase</fullName>
    </alternativeName>
    <alternativeName>
        <fullName evidence="8">Mo-MPT guanylyltransferase</fullName>
    </alternativeName>
    <alternativeName>
        <fullName evidence="8">Molybdopterin guanylyltransferase</fullName>
    </alternativeName>
    <alternativeName>
        <fullName evidence="8">Molybdopterin-guanine dinucleotide synthase</fullName>
        <shortName evidence="8">MGD synthase</shortName>
    </alternativeName>
</protein>
<comment type="subcellular location">
    <subcellularLocation>
        <location evidence="8">Cytoplasm</location>
    </subcellularLocation>
</comment>
<keyword evidence="3 8" id="KW-0479">Metal-binding</keyword>
<evidence type="ECO:0000256" key="4">
    <source>
        <dbReference type="ARBA" id="ARBA00022741"/>
    </source>
</evidence>
<comment type="catalytic activity">
    <reaction evidence="8">
        <text>Mo-molybdopterin + GTP + H(+) = Mo-molybdopterin guanine dinucleotide + diphosphate</text>
        <dbReference type="Rhea" id="RHEA:34243"/>
        <dbReference type="ChEBI" id="CHEBI:15378"/>
        <dbReference type="ChEBI" id="CHEBI:33019"/>
        <dbReference type="ChEBI" id="CHEBI:37565"/>
        <dbReference type="ChEBI" id="CHEBI:71302"/>
        <dbReference type="ChEBI" id="CHEBI:71310"/>
        <dbReference type="EC" id="2.7.7.77"/>
    </reaction>
</comment>
<keyword evidence="11" id="KW-1185">Reference proteome</keyword>
<feature type="binding site" evidence="8">
    <location>
        <position position="104"/>
    </location>
    <ligand>
        <name>Mg(2+)</name>
        <dbReference type="ChEBI" id="CHEBI:18420"/>
    </ligand>
</feature>
<dbReference type="InterPro" id="IPR029044">
    <property type="entry name" value="Nucleotide-diphossugar_trans"/>
</dbReference>
<dbReference type="GO" id="GO:0046872">
    <property type="term" value="F:metal ion binding"/>
    <property type="evidence" value="ECO:0007669"/>
    <property type="project" value="UniProtKB-KW"/>
</dbReference>
<keyword evidence="5 8" id="KW-0460">Magnesium</keyword>
<comment type="subunit">
    <text evidence="8">Monomer.</text>
</comment>
<dbReference type="EMBL" id="VDDC01000024">
    <property type="protein sequence ID" value="TNH38725.1"/>
    <property type="molecule type" value="Genomic_DNA"/>
</dbReference>
<dbReference type="GO" id="GO:0061603">
    <property type="term" value="F:molybdenum cofactor guanylyltransferase activity"/>
    <property type="evidence" value="ECO:0007669"/>
    <property type="project" value="UniProtKB-EC"/>
</dbReference>
<evidence type="ECO:0000256" key="7">
    <source>
        <dbReference type="ARBA" id="ARBA00023150"/>
    </source>
</evidence>
<comment type="similarity">
    <text evidence="8">Belongs to the MobA family.</text>
</comment>
<dbReference type="EC" id="2.7.7.77" evidence="8"/>
<evidence type="ECO:0000256" key="6">
    <source>
        <dbReference type="ARBA" id="ARBA00023134"/>
    </source>
</evidence>
<dbReference type="NCBIfam" id="TIGR02665">
    <property type="entry name" value="molyb_mobA"/>
    <property type="match status" value="1"/>
</dbReference>
<comment type="function">
    <text evidence="8">Transfers a GMP moiety from GTP to Mo-molybdopterin (Mo-MPT) cofactor (Moco or molybdenum cofactor) to form Mo-molybdopterin guanine dinucleotide (Mo-MGD) cofactor.</text>
</comment>
<keyword evidence="10" id="KW-0548">Nucleotidyltransferase</keyword>
<evidence type="ECO:0000256" key="2">
    <source>
        <dbReference type="ARBA" id="ARBA00022679"/>
    </source>
</evidence>
<evidence type="ECO:0000259" key="9">
    <source>
        <dbReference type="Pfam" id="PF12804"/>
    </source>
</evidence>
<dbReference type="SUPFAM" id="SSF53448">
    <property type="entry name" value="Nucleotide-diphospho-sugar transferases"/>
    <property type="match status" value="1"/>
</dbReference>
<keyword evidence="4 8" id="KW-0547">Nucleotide-binding</keyword>
<feature type="binding site" evidence="8">
    <location>
        <position position="104"/>
    </location>
    <ligand>
        <name>GTP</name>
        <dbReference type="ChEBI" id="CHEBI:37565"/>
    </ligand>
</feature>
<dbReference type="InterPro" id="IPR013482">
    <property type="entry name" value="Molybde_CF_guanTrfase"/>
</dbReference>
<comment type="caution">
    <text evidence="10">The sequence shown here is derived from an EMBL/GenBank/DDBJ whole genome shotgun (WGS) entry which is preliminary data.</text>
</comment>
<evidence type="ECO:0000256" key="5">
    <source>
        <dbReference type="ARBA" id="ARBA00022842"/>
    </source>
</evidence>
<evidence type="ECO:0000256" key="3">
    <source>
        <dbReference type="ARBA" id="ARBA00022723"/>
    </source>
</evidence>
<keyword evidence="7 8" id="KW-0501">Molybdenum cofactor biosynthesis</keyword>
<dbReference type="Gene3D" id="3.90.550.10">
    <property type="entry name" value="Spore Coat Polysaccharide Biosynthesis Protein SpsA, Chain A"/>
    <property type="match status" value="1"/>
</dbReference>
<dbReference type="GO" id="GO:1902758">
    <property type="term" value="P:bis(molybdopterin guanine dinucleotide)molybdenum biosynthetic process"/>
    <property type="evidence" value="ECO:0007669"/>
    <property type="project" value="TreeGrafter"/>
</dbReference>
<evidence type="ECO:0000313" key="11">
    <source>
        <dbReference type="Proteomes" id="UP000304880"/>
    </source>
</evidence>
<dbReference type="HAMAP" id="MF_00316">
    <property type="entry name" value="MobA"/>
    <property type="match status" value="1"/>
</dbReference>
<dbReference type="CDD" id="cd02503">
    <property type="entry name" value="MobA"/>
    <property type="match status" value="1"/>
</dbReference>
<feature type="binding site" evidence="8">
    <location>
        <position position="25"/>
    </location>
    <ligand>
        <name>GTP</name>
        <dbReference type="ChEBI" id="CHEBI:37565"/>
    </ligand>
</feature>
<keyword evidence="2 8" id="KW-0808">Transferase</keyword>
<name>A0A5C4R493_9RHOB</name>
<dbReference type="Pfam" id="PF12804">
    <property type="entry name" value="NTP_transf_3"/>
    <property type="match status" value="1"/>
</dbReference>
<evidence type="ECO:0000256" key="8">
    <source>
        <dbReference type="HAMAP-Rule" id="MF_00316"/>
    </source>
</evidence>
<comment type="domain">
    <text evidence="8">The N-terminal domain determines nucleotide recognition and specific binding, while the C-terminal domain determines the specific binding to the target protein.</text>
</comment>
<feature type="domain" description="MobA-like NTP transferase" evidence="9">
    <location>
        <begin position="9"/>
        <end position="171"/>
    </location>
</feature>
<evidence type="ECO:0000256" key="1">
    <source>
        <dbReference type="ARBA" id="ARBA00022490"/>
    </source>
</evidence>
<dbReference type="GO" id="GO:0005737">
    <property type="term" value="C:cytoplasm"/>
    <property type="evidence" value="ECO:0007669"/>
    <property type="project" value="UniProtKB-SubCell"/>
</dbReference>
<reference evidence="10 11" key="1">
    <citation type="submission" date="2019-06" db="EMBL/GenBank/DDBJ databases">
        <authorList>
            <person name="Li J."/>
        </authorList>
    </citation>
    <scope>NUCLEOTIDE SEQUENCE [LARGE SCALE GENOMIC DNA]</scope>
    <source>
        <strain evidence="10 11">CGMCC 1.8012</strain>
    </source>
</reference>
<dbReference type="AlphaFoldDB" id="A0A5C4R493"/>
<dbReference type="InterPro" id="IPR025877">
    <property type="entry name" value="MobA-like_NTP_Trfase"/>
</dbReference>
<dbReference type="GO" id="GO:0005525">
    <property type="term" value="F:GTP binding"/>
    <property type="evidence" value="ECO:0007669"/>
    <property type="project" value="UniProtKB-UniRule"/>
</dbReference>
<feature type="binding site" evidence="8">
    <location>
        <begin position="12"/>
        <end position="14"/>
    </location>
    <ligand>
        <name>GTP</name>
        <dbReference type="ChEBI" id="CHEBI:37565"/>
    </ligand>
</feature>
<dbReference type="PANTHER" id="PTHR19136:SF81">
    <property type="entry name" value="MOLYBDENUM COFACTOR GUANYLYLTRANSFERASE"/>
    <property type="match status" value="1"/>
</dbReference>
<feature type="binding site" evidence="8">
    <location>
        <position position="71"/>
    </location>
    <ligand>
        <name>GTP</name>
        <dbReference type="ChEBI" id="CHEBI:37565"/>
    </ligand>
</feature>
<accession>A0A5C4R493</accession>
<gene>
    <name evidence="8 10" type="primary">mobA</name>
    <name evidence="10" type="ORF">FHD67_13345</name>
</gene>
<keyword evidence="1 8" id="KW-0963">Cytoplasm</keyword>
<sequence length="202" mass="21282">MTSPPRIPALILAGGRATRMGGGDKPLMALAGRPMLAHVLDRLRPQAGPLALNANGDPARFARFGLPVLPDSLPDRPGPLAGVLVAMDWARDLGAAHVLTVPGDSPFLPPDLAARLWAARGPMGLALAAGDDPQGPRDHPTFGLWPVALRDDLAATLAADQRRVRRFAEHHQPGRAVWPDAVFANINTPADLALAEARLAAF</sequence>